<feature type="transmembrane region" description="Helical" evidence="18">
    <location>
        <begin position="853"/>
        <end position="876"/>
    </location>
</feature>
<dbReference type="FunFam" id="3.40.50.2300:FF:000188">
    <property type="entry name" value="Glutamate receptor"/>
    <property type="match status" value="1"/>
</dbReference>
<feature type="transmembrane region" description="Helical" evidence="18">
    <location>
        <begin position="609"/>
        <end position="627"/>
    </location>
</feature>
<evidence type="ECO:0000259" key="19">
    <source>
        <dbReference type="SMART" id="SM00079"/>
    </source>
</evidence>
<dbReference type="GO" id="GO:0016020">
    <property type="term" value="C:membrane"/>
    <property type="evidence" value="ECO:0007669"/>
    <property type="project" value="UniProtKB-SubCell"/>
</dbReference>
<dbReference type="Gene3D" id="3.40.190.10">
    <property type="entry name" value="Periplasmic binding protein-like II"/>
    <property type="match status" value="1"/>
</dbReference>
<dbReference type="SUPFAM" id="SSF53850">
    <property type="entry name" value="Periplasmic binding protein-like II"/>
    <property type="match status" value="1"/>
</dbReference>
<reference evidence="20" key="1">
    <citation type="submission" date="2022-03" db="EMBL/GenBank/DDBJ databases">
        <title>A functionally conserved STORR gene fusion in Papaver species that diverged 16.8 million years ago.</title>
        <authorList>
            <person name="Catania T."/>
        </authorList>
    </citation>
    <scope>NUCLEOTIDE SEQUENCE</scope>
    <source>
        <strain evidence="20">S-191538</strain>
    </source>
</reference>
<evidence type="ECO:0000256" key="11">
    <source>
        <dbReference type="ARBA" id="ARBA00023180"/>
    </source>
</evidence>
<dbReference type="Pfam" id="PF00060">
    <property type="entry name" value="Lig_chan"/>
    <property type="match status" value="1"/>
</dbReference>
<evidence type="ECO:0000256" key="14">
    <source>
        <dbReference type="ARBA" id="ARBA00049638"/>
    </source>
</evidence>
<accession>A0AA41V0D9</accession>
<evidence type="ECO:0000256" key="12">
    <source>
        <dbReference type="ARBA" id="ARBA00023286"/>
    </source>
</evidence>
<evidence type="ECO:0000256" key="18">
    <source>
        <dbReference type="SAM" id="Phobius"/>
    </source>
</evidence>
<evidence type="ECO:0000256" key="8">
    <source>
        <dbReference type="ARBA" id="ARBA00023065"/>
    </source>
</evidence>
<feature type="transmembrane region" description="Helical" evidence="18">
    <location>
        <begin position="669"/>
        <end position="687"/>
    </location>
</feature>
<dbReference type="Gene3D" id="1.10.287.70">
    <property type="match status" value="1"/>
</dbReference>
<keyword evidence="16" id="KW-1015">Disulfide bond</keyword>
<comment type="caution">
    <text evidence="20">The sequence shown here is derived from an EMBL/GenBank/DDBJ whole genome shotgun (WGS) entry which is preliminary data.</text>
</comment>
<dbReference type="FunFam" id="3.40.190.10:FF:000195">
    <property type="entry name" value="Glutamate receptor 2.7"/>
    <property type="match status" value="1"/>
</dbReference>
<dbReference type="Gene3D" id="3.40.50.2300">
    <property type="match status" value="2"/>
</dbReference>
<comment type="subunit">
    <text evidence="3">May form heteromers.</text>
</comment>
<keyword evidence="7 18" id="KW-1133">Transmembrane helix</keyword>
<proteinExistence type="inferred from homology"/>
<dbReference type="AlphaFoldDB" id="A0AA41V0D9"/>
<keyword evidence="10 15" id="KW-0675">Receptor</keyword>
<dbReference type="PIRSF" id="PIRSF037090">
    <property type="entry name" value="Iontro_Glu-like_rcpt_pln"/>
    <property type="match status" value="1"/>
</dbReference>
<keyword evidence="21" id="KW-1185">Reference proteome</keyword>
<feature type="disulfide bond" evidence="16">
    <location>
        <begin position="777"/>
        <end position="834"/>
    </location>
</feature>
<evidence type="ECO:0000256" key="9">
    <source>
        <dbReference type="ARBA" id="ARBA00023136"/>
    </source>
</evidence>
<comment type="similarity">
    <text evidence="2 15">Belongs to the glutamate-gated ion channel (TC 1.A.10.1) family.</text>
</comment>
<evidence type="ECO:0000256" key="1">
    <source>
        <dbReference type="ARBA" id="ARBA00004141"/>
    </source>
</evidence>
<dbReference type="InterPro" id="IPR044440">
    <property type="entry name" value="GABAb_receptor_plant_PBP1"/>
</dbReference>
<evidence type="ECO:0000313" key="20">
    <source>
        <dbReference type="EMBL" id="MCL7029645.1"/>
    </source>
</evidence>
<dbReference type="FunFam" id="1.10.287.70:FF:000037">
    <property type="entry name" value="Glutamate receptor"/>
    <property type="match status" value="1"/>
</dbReference>
<dbReference type="InterPro" id="IPR001828">
    <property type="entry name" value="ANF_lig-bd_rcpt"/>
</dbReference>
<dbReference type="SMART" id="SM00079">
    <property type="entry name" value="PBPe"/>
    <property type="match status" value="1"/>
</dbReference>
<keyword evidence="8 15" id="KW-0406">Ion transport</keyword>
<keyword evidence="11" id="KW-0325">Glycoprotein</keyword>
<keyword evidence="12 15" id="KW-1071">Ligand-gated ion channel</keyword>
<evidence type="ECO:0000256" key="17">
    <source>
        <dbReference type="SAM" id="MobiDB-lite"/>
    </source>
</evidence>
<dbReference type="GO" id="GO:0015276">
    <property type="term" value="F:ligand-gated monoatomic ion channel activity"/>
    <property type="evidence" value="ECO:0007669"/>
    <property type="project" value="InterPro"/>
</dbReference>
<dbReference type="InterPro" id="IPR017103">
    <property type="entry name" value="Iontropic_Glu_rcpt_pln"/>
</dbReference>
<keyword evidence="5 18" id="KW-0812">Transmembrane</keyword>
<evidence type="ECO:0000256" key="10">
    <source>
        <dbReference type="ARBA" id="ARBA00023170"/>
    </source>
</evidence>
<dbReference type="InterPro" id="IPR019594">
    <property type="entry name" value="Glu/Gly-bd"/>
</dbReference>
<dbReference type="Proteomes" id="UP001177140">
    <property type="component" value="Unassembled WGS sequence"/>
</dbReference>
<evidence type="ECO:0000256" key="15">
    <source>
        <dbReference type="PIRNR" id="PIRNR037090"/>
    </source>
</evidence>
<evidence type="ECO:0000256" key="3">
    <source>
        <dbReference type="ARBA" id="ARBA00011095"/>
    </source>
</evidence>
<gene>
    <name evidence="20" type="ORF">MKW94_020201</name>
</gene>
<evidence type="ECO:0000256" key="5">
    <source>
        <dbReference type="ARBA" id="ARBA00022692"/>
    </source>
</evidence>
<dbReference type="SUPFAM" id="SSF53822">
    <property type="entry name" value="Periplasmic binding protein-like I"/>
    <property type="match status" value="1"/>
</dbReference>
<dbReference type="FunFam" id="3.40.50.2300:FF:000195">
    <property type="entry name" value="Glutamate receptor"/>
    <property type="match status" value="1"/>
</dbReference>
<dbReference type="FunFam" id="3.40.190.10:FF:000103">
    <property type="entry name" value="Glutamate receptor"/>
    <property type="match status" value="1"/>
</dbReference>
<dbReference type="InterPro" id="IPR028082">
    <property type="entry name" value="Peripla_BP_I"/>
</dbReference>
<dbReference type="InterPro" id="IPR015683">
    <property type="entry name" value="Ionotropic_Glu_rcpt"/>
</dbReference>
<keyword evidence="4 15" id="KW-0813">Transport</keyword>
<feature type="domain" description="Ionotropic glutamate receptor C-terminal" evidence="19">
    <location>
        <begin position="479"/>
        <end position="830"/>
    </location>
</feature>
<evidence type="ECO:0000256" key="13">
    <source>
        <dbReference type="ARBA" id="ARBA00023303"/>
    </source>
</evidence>
<comment type="function">
    <text evidence="14">Glutamate-gated receptor that probably acts as a non-selective cation channel. May be involved in light-signal transduction and calcium homeostasis via the regulation of calcium influx into cells.</text>
</comment>
<evidence type="ECO:0000256" key="4">
    <source>
        <dbReference type="ARBA" id="ARBA00022448"/>
    </source>
</evidence>
<feature type="region of interest" description="Disordered" evidence="17">
    <location>
        <begin position="952"/>
        <end position="977"/>
    </location>
</feature>
<evidence type="ECO:0000256" key="16">
    <source>
        <dbReference type="PIRSR" id="PIRSR037090-50"/>
    </source>
</evidence>
<dbReference type="CDD" id="cd19990">
    <property type="entry name" value="PBP1_GABAb_receptor_plant"/>
    <property type="match status" value="1"/>
</dbReference>
<dbReference type="InterPro" id="IPR001320">
    <property type="entry name" value="Iontro_rcpt_C"/>
</dbReference>
<dbReference type="Pfam" id="PF10613">
    <property type="entry name" value="Lig_chan-Glu_bd"/>
    <property type="match status" value="1"/>
</dbReference>
<comment type="subcellular location">
    <subcellularLocation>
        <location evidence="1">Membrane</location>
        <topology evidence="1">Multi-pass membrane protein</topology>
    </subcellularLocation>
</comment>
<keyword evidence="6" id="KW-0732">Signal</keyword>
<organism evidence="20 21">
    <name type="scientific">Papaver nudicaule</name>
    <name type="common">Iceland poppy</name>
    <dbReference type="NCBI Taxonomy" id="74823"/>
    <lineage>
        <taxon>Eukaryota</taxon>
        <taxon>Viridiplantae</taxon>
        <taxon>Streptophyta</taxon>
        <taxon>Embryophyta</taxon>
        <taxon>Tracheophyta</taxon>
        <taxon>Spermatophyta</taxon>
        <taxon>Magnoliopsida</taxon>
        <taxon>Ranunculales</taxon>
        <taxon>Papaveraceae</taxon>
        <taxon>Papaveroideae</taxon>
        <taxon>Papaver</taxon>
    </lineage>
</organism>
<keyword evidence="9 15" id="KW-0472">Membrane</keyword>
<dbReference type="Pfam" id="PF01094">
    <property type="entry name" value="ANF_receptor"/>
    <property type="match status" value="1"/>
</dbReference>
<dbReference type="PANTHER" id="PTHR34836:SF1">
    <property type="entry name" value="OS09G0428600 PROTEIN"/>
    <property type="match status" value="1"/>
</dbReference>
<dbReference type="CDD" id="cd13686">
    <property type="entry name" value="GluR_Plant"/>
    <property type="match status" value="1"/>
</dbReference>
<keyword evidence="13 15" id="KW-0407">Ion channel</keyword>
<name>A0AA41V0D9_PAPNU</name>
<feature type="compositionally biased region" description="Polar residues" evidence="17">
    <location>
        <begin position="953"/>
        <end position="964"/>
    </location>
</feature>
<dbReference type="EMBL" id="JAJJMA010092558">
    <property type="protein sequence ID" value="MCL7029645.1"/>
    <property type="molecule type" value="Genomic_DNA"/>
</dbReference>
<dbReference type="PANTHER" id="PTHR34836">
    <property type="entry name" value="OS06G0188250 PROTEIN"/>
    <property type="match status" value="1"/>
</dbReference>
<evidence type="ECO:0000313" key="21">
    <source>
        <dbReference type="Proteomes" id="UP001177140"/>
    </source>
</evidence>
<evidence type="ECO:0000256" key="7">
    <source>
        <dbReference type="ARBA" id="ARBA00022989"/>
    </source>
</evidence>
<evidence type="ECO:0000256" key="6">
    <source>
        <dbReference type="ARBA" id="ARBA00022729"/>
    </source>
</evidence>
<protein>
    <recommendedName>
        <fullName evidence="15">Glutamate receptor</fullName>
    </recommendedName>
</protein>
<evidence type="ECO:0000256" key="2">
    <source>
        <dbReference type="ARBA" id="ARBA00008685"/>
    </source>
</evidence>
<sequence>MKNSRFYPCYPSSLLLQFFFTFCISLLCLPRESTLVYARNSSEATGITTVDVGVILDLDTWVGKMGQSCILMAVSDFYTSNPTYKTRLVLHTRDSNRDIIDAASAAIDLLQNVQVKALVGLQQSFQAQFVANVGTKSQVPVVSFSATSPELSFVKTPYFVRTALNDSCQVKAIGDMIKACEWREVVIMYENSDNGRDSVPYIVNAIQEANARVPYRSIISSEATDEQITGELYKLMSMQTRVFVVHVSCTLGSRLFVKIREAGMMSKGYAWIITDGMTELLSSMNSSVIESMQGVLGVKPYVPRSKKLDNFTTRWRRKFLMDHPNASGSDQLSIFGLWAYDSIRALAMAAEEVYPYNRSSGFKKLNIAENSTDLTKIGVSQLGPELRNAILGTTFTGLSGEFRLIDGQLQSSAFQIVNVIGREATVIGFWTPTNGISRTSESKEKNKYSTDINNLRAIIWPGESTVKPKGWEIPTSEKKLRIGVPVKPGFTEFVKVENFGATNTEPKVTGFVIDVFKAVMDSLPYAVPYEFVPCGKSGENSSGYNDMVYEVFRQHYDAVVGDTTIVENRSLYVDFPLPYIESGVVMVVPIKDDAKKNAWIFLHPLTSDLWLTTGVFFILTGLVIWVLEHRINNDFRGSPSEQIGTVFYFSFSTLVFTQKEKVMSNLSRFVMIIWLFVVLIITSSYTASLTSLLTVQQLQPTVTDIKDLIKNGDYVGYQSGSFVAGLMESMNFDPKKLKPYSNAEEYGDALNKGSRNGGVAAIVDEIPYIKLFLAKYCTSKYTIVGPTYKAAGFGFAFPRGSPLVPDISRAILNVTEGDKMIAIEKTWFGNQVDCLEQRGGANLSSDSLSLDSFLGLFFIAGFTSISALLIFVIIFLRENKNILASQLPVRQKLESLCKEFDKKKKQKNVQPITPALTVDLSDVTGNSGSTSQADQGQQSFTATICRSPDVISQLDQSLSSTEPSSPERQHPSPVEIT</sequence>
<comment type="function">
    <text evidence="15">Glutamate-gated receptor that probably acts as non-selective cation channel.</text>
</comment>